<dbReference type="EMBL" id="JASOGJ010000076">
    <property type="protein sequence ID" value="MDK6696311.1"/>
    <property type="molecule type" value="Genomic_DNA"/>
</dbReference>
<dbReference type="RefSeq" id="WP_285060914.1">
    <property type="nucleotide sequence ID" value="NZ_JASOGJ010000076.1"/>
</dbReference>
<protein>
    <submittedName>
        <fullName evidence="1">Uncharacterized protein</fullName>
    </submittedName>
</protein>
<sequence>MARIKRVVTMSLNAVFARKTRLTNKPCKAIKPMALVQGLSTRKQAF</sequence>
<accession>A0ABD4ZF58</accession>
<evidence type="ECO:0000313" key="2">
    <source>
        <dbReference type="Proteomes" id="UP001240561"/>
    </source>
</evidence>
<comment type="caution">
    <text evidence="1">The sequence shown here is derived from an EMBL/GenBank/DDBJ whole genome shotgun (WGS) entry which is preliminary data.</text>
</comment>
<gene>
    <name evidence="1" type="ORF">QP177_07080</name>
</gene>
<dbReference type="Proteomes" id="UP001240561">
    <property type="component" value="Unassembled WGS sequence"/>
</dbReference>
<reference evidence="1 2" key="1">
    <citation type="submission" date="2023-05" db="EMBL/GenBank/DDBJ databases">
        <title>Cataloging the Phylogenetic Diversity of Human Bladder Bacteria.</title>
        <authorList>
            <person name="Du J."/>
        </authorList>
    </citation>
    <scope>NUCLEOTIDE SEQUENCE [LARGE SCALE GENOMIC DNA]</scope>
    <source>
        <strain evidence="1 2">UMB9230</strain>
    </source>
</reference>
<name>A0ABD4ZF58_GARVA</name>
<dbReference type="AlphaFoldDB" id="A0ABD4ZF58"/>
<organism evidence="1 2">
    <name type="scientific">Gardnerella vaginalis</name>
    <dbReference type="NCBI Taxonomy" id="2702"/>
    <lineage>
        <taxon>Bacteria</taxon>
        <taxon>Bacillati</taxon>
        <taxon>Actinomycetota</taxon>
        <taxon>Actinomycetes</taxon>
        <taxon>Bifidobacteriales</taxon>
        <taxon>Bifidobacteriaceae</taxon>
        <taxon>Gardnerella</taxon>
    </lineage>
</organism>
<evidence type="ECO:0000313" key="1">
    <source>
        <dbReference type="EMBL" id="MDK6696311.1"/>
    </source>
</evidence>
<proteinExistence type="predicted"/>